<evidence type="ECO:0000259" key="3">
    <source>
        <dbReference type="Pfam" id="PF00501"/>
    </source>
</evidence>
<dbReference type="PANTHER" id="PTHR43272">
    <property type="entry name" value="LONG-CHAIN-FATTY-ACID--COA LIGASE"/>
    <property type="match status" value="1"/>
</dbReference>
<feature type="domain" description="AMP-dependent synthetase/ligase" evidence="3">
    <location>
        <begin position="89"/>
        <end position="502"/>
    </location>
</feature>
<evidence type="ECO:0000313" key="4">
    <source>
        <dbReference type="EMBL" id="GMM37435.1"/>
    </source>
</evidence>
<evidence type="ECO:0000256" key="1">
    <source>
        <dbReference type="ARBA" id="ARBA00022741"/>
    </source>
</evidence>
<dbReference type="GO" id="GO:0016020">
    <property type="term" value="C:membrane"/>
    <property type="evidence" value="ECO:0007669"/>
    <property type="project" value="TreeGrafter"/>
</dbReference>
<dbReference type="PROSITE" id="PS00455">
    <property type="entry name" value="AMP_BINDING"/>
    <property type="match status" value="1"/>
</dbReference>
<keyword evidence="1" id="KW-0547">Nucleotide-binding</keyword>
<protein>
    <recommendedName>
        <fullName evidence="3">AMP-dependent synthetase/ligase domain-containing protein</fullName>
    </recommendedName>
</protein>
<dbReference type="Proteomes" id="UP001360560">
    <property type="component" value="Unassembled WGS sequence"/>
</dbReference>
<dbReference type="PANTHER" id="PTHR43272:SF33">
    <property type="entry name" value="AMP-BINDING DOMAIN-CONTAINING PROTEIN-RELATED"/>
    <property type="match status" value="1"/>
</dbReference>
<evidence type="ECO:0000313" key="5">
    <source>
        <dbReference type="Proteomes" id="UP001360560"/>
    </source>
</evidence>
<name>A0AAV5QR80_9ASCO</name>
<dbReference type="GeneID" id="90075410"/>
<dbReference type="InterPro" id="IPR042099">
    <property type="entry name" value="ANL_N_sf"/>
</dbReference>
<dbReference type="SUPFAM" id="SSF56801">
    <property type="entry name" value="Acetyl-CoA synthetase-like"/>
    <property type="match status" value="1"/>
</dbReference>
<dbReference type="EMBL" id="BTFZ01000011">
    <property type="protein sequence ID" value="GMM37435.1"/>
    <property type="molecule type" value="Genomic_DNA"/>
</dbReference>
<comment type="caution">
    <text evidence="4">The sequence shown here is derived from an EMBL/GenBank/DDBJ whole genome shotgun (WGS) entry which is preliminary data.</text>
</comment>
<dbReference type="AlphaFoldDB" id="A0AAV5QR80"/>
<dbReference type="RefSeq" id="XP_064854431.1">
    <property type="nucleotide sequence ID" value="XM_064998359.1"/>
</dbReference>
<keyword evidence="5" id="KW-1185">Reference proteome</keyword>
<dbReference type="InterPro" id="IPR000873">
    <property type="entry name" value="AMP-dep_synth/lig_dom"/>
</dbReference>
<proteinExistence type="predicted"/>
<sequence>MTSVATVHKEGLPPAPIYNDGDSVEDVIDRIPVYQHLSDYEGLVEVPGPKKPGYSPIFRNQVAKDNHLTIYSPELSTLYSIFIRSYFRNPDKKFLGYRASTQSPFQYLTYAEVHDLSLDLGAGIKYLLAAEKSQIVTFYMPNCYQFPIIDLATQAHSFVNTCLYDSLGQNAFVHIFGLTDSPIVFTQKSKVEKIVTLEVKSLKFIITNEELDSTKDFDLFDKCQKKGYLLMDLKSLAGLGKKHHVGVSLPKPDDIFTISFTSGTTGMPKGVIITHKMIVASISVTTLFTVGKRSLSVFVFLPLAHCFQRLAMYLDTLLESTLHFPTDPTNPATYFEDMKACKPGYLCAVPRILTKIEMALKSVLQNSKFLSKCIYYKIEKLKKGEDASHFVYDKFLCKKIRAAFGFDNINYIACGSAVLPIETQYFIRAAFNLPIIEGYGLTESGTVATMNPGFLKTLGYVGYIGFQLDMRFRDVPEMGYSFEKNRSGELLIRGPCISPGYWKAEAKWQENLDDGFFCTGDIFKMHPGNLLSVIDRVKNFFKLSQGKFISSEKIQDSYLNTSALIEHMFVYGDSARNFLVAIASINVAEIGNYLLKHDIAFTVDGKKYTAGDYIELNQQVMANKAPYKITSSLLNLLNDKSLRVKILTELNKPLMGKFLSYEMIKNIHFGTNSFSIEEDTLTPTLKLKRHNAKRKYDEEIEMMYKEGNISTASVRL</sequence>
<accession>A0AAV5QR80</accession>
<reference evidence="4 5" key="1">
    <citation type="journal article" date="2023" name="Elife">
        <title>Identification of key yeast species and microbe-microbe interactions impacting larval growth of Drosophila in the wild.</title>
        <authorList>
            <person name="Mure A."/>
            <person name="Sugiura Y."/>
            <person name="Maeda R."/>
            <person name="Honda K."/>
            <person name="Sakurai N."/>
            <person name="Takahashi Y."/>
            <person name="Watada M."/>
            <person name="Katoh T."/>
            <person name="Gotoh A."/>
            <person name="Gotoh Y."/>
            <person name="Taniguchi I."/>
            <person name="Nakamura K."/>
            <person name="Hayashi T."/>
            <person name="Katayama T."/>
            <person name="Uemura T."/>
            <person name="Hattori Y."/>
        </authorList>
    </citation>
    <scope>NUCLEOTIDE SEQUENCE [LARGE SCALE GENOMIC DNA]</scope>
    <source>
        <strain evidence="4 5">SC-9</strain>
    </source>
</reference>
<dbReference type="Gene3D" id="3.40.50.12780">
    <property type="entry name" value="N-terminal domain of ligase-like"/>
    <property type="match status" value="1"/>
</dbReference>
<dbReference type="GO" id="GO:0005524">
    <property type="term" value="F:ATP binding"/>
    <property type="evidence" value="ECO:0007669"/>
    <property type="project" value="UniProtKB-KW"/>
</dbReference>
<dbReference type="InterPro" id="IPR020845">
    <property type="entry name" value="AMP-binding_CS"/>
</dbReference>
<dbReference type="GO" id="GO:0004467">
    <property type="term" value="F:long-chain fatty acid-CoA ligase activity"/>
    <property type="evidence" value="ECO:0007669"/>
    <property type="project" value="TreeGrafter"/>
</dbReference>
<evidence type="ECO:0000256" key="2">
    <source>
        <dbReference type="ARBA" id="ARBA00022840"/>
    </source>
</evidence>
<keyword evidence="2" id="KW-0067">ATP-binding</keyword>
<dbReference type="Pfam" id="PF00501">
    <property type="entry name" value="AMP-binding"/>
    <property type="match status" value="1"/>
</dbReference>
<gene>
    <name evidence="4" type="ORF">DASC09_047600</name>
</gene>
<dbReference type="GO" id="GO:0005783">
    <property type="term" value="C:endoplasmic reticulum"/>
    <property type="evidence" value="ECO:0007669"/>
    <property type="project" value="TreeGrafter"/>
</dbReference>
<organism evidence="4 5">
    <name type="scientific">Saccharomycopsis crataegensis</name>
    <dbReference type="NCBI Taxonomy" id="43959"/>
    <lineage>
        <taxon>Eukaryota</taxon>
        <taxon>Fungi</taxon>
        <taxon>Dikarya</taxon>
        <taxon>Ascomycota</taxon>
        <taxon>Saccharomycotina</taxon>
        <taxon>Saccharomycetes</taxon>
        <taxon>Saccharomycopsidaceae</taxon>
        <taxon>Saccharomycopsis</taxon>
    </lineage>
</organism>